<protein>
    <recommendedName>
        <fullName evidence="1">diguanylate cyclase</fullName>
        <ecNumber evidence="1">2.7.7.65</ecNumber>
    </recommendedName>
</protein>
<dbReference type="GO" id="GO:0043709">
    <property type="term" value="P:cell adhesion involved in single-species biofilm formation"/>
    <property type="evidence" value="ECO:0007669"/>
    <property type="project" value="TreeGrafter"/>
</dbReference>
<dbReference type="InterPro" id="IPR000014">
    <property type="entry name" value="PAS"/>
</dbReference>
<dbReference type="Pfam" id="PF13188">
    <property type="entry name" value="PAS_8"/>
    <property type="match status" value="1"/>
</dbReference>
<dbReference type="AlphaFoldDB" id="A0A6P1YGH8"/>
<evidence type="ECO:0000256" key="3">
    <source>
        <dbReference type="SAM" id="MobiDB-lite"/>
    </source>
</evidence>
<dbReference type="FunFam" id="3.30.70.270:FF:000001">
    <property type="entry name" value="Diguanylate cyclase domain protein"/>
    <property type="match status" value="1"/>
</dbReference>
<dbReference type="Proteomes" id="UP000464751">
    <property type="component" value="Chromosome"/>
</dbReference>
<evidence type="ECO:0000256" key="2">
    <source>
        <dbReference type="ARBA" id="ARBA00034247"/>
    </source>
</evidence>
<feature type="domain" description="GGDEF" evidence="4">
    <location>
        <begin position="301"/>
        <end position="433"/>
    </location>
</feature>
<dbReference type="EC" id="2.7.7.65" evidence="1"/>
<dbReference type="SMART" id="SM00267">
    <property type="entry name" value="GGDEF"/>
    <property type="match status" value="1"/>
</dbReference>
<organism evidence="5 6">
    <name type="scientific">Ancylobacter pratisalsi</name>
    <dbReference type="NCBI Taxonomy" id="1745854"/>
    <lineage>
        <taxon>Bacteria</taxon>
        <taxon>Pseudomonadati</taxon>
        <taxon>Pseudomonadota</taxon>
        <taxon>Alphaproteobacteria</taxon>
        <taxon>Hyphomicrobiales</taxon>
        <taxon>Xanthobacteraceae</taxon>
        <taxon>Ancylobacter</taxon>
    </lineage>
</organism>
<name>A0A6P1YGH8_9HYPH</name>
<dbReference type="InterPro" id="IPR050469">
    <property type="entry name" value="Diguanylate_Cyclase"/>
</dbReference>
<gene>
    <name evidence="5" type="ORF">G3A50_00775</name>
</gene>
<dbReference type="InterPro" id="IPR043128">
    <property type="entry name" value="Rev_trsase/Diguanyl_cyclase"/>
</dbReference>
<dbReference type="Gene3D" id="3.30.70.270">
    <property type="match status" value="1"/>
</dbReference>
<dbReference type="SUPFAM" id="SSF55785">
    <property type="entry name" value="PYP-like sensor domain (PAS domain)"/>
    <property type="match status" value="1"/>
</dbReference>
<evidence type="ECO:0000313" key="6">
    <source>
        <dbReference type="Proteomes" id="UP000464751"/>
    </source>
</evidence>
<reference evidence="5 6" key="1">
    <citation type="submission" date="2020-02" db="EMBL/GenBank/DDBJ databases">
        <authorList>
            <person name="Li G."/>
        </authorList>
    </citation>
    <scope>NUCLEOTIDE SEQUENCE [LARGE SCALE GENOMIC DNA]</scope>
    <source>
        <strain evidence="5 6">DSM 102029</strain>
    </source>
</reference>
<dbReference type="EMBL" id="CP048630">
    <property type="protein sequence ID" value="QIB32397.1"/>
    <property type="molecule type" value="Genomic_DNA"/>
</dbReference>
<dbReference type="Pfam" id="PF00990">
    <property type="entry name" value="GGDEF"/>
    <property type="match status" value="1"/>
</dbReference>
<dbReference type="Gene3D" id="3.30.450.20">
    <property type="entry name" value="PAS domain"/>
    <property type="match status" value="1"/>
</dbReference>
<dbReference type="PANTHER" id="PTHR45138">
    <property type="entry name" value="REGULATORY COMPONENTS OF SENSORY TRANSDUCTION SYSTEM"/>
    <property type="match status" value="1"/>
</dbReference>
<dbReference type="RefSeq" id="WP_163073338.1">
    <property type="nucleotide sequence ID" value="NZ_CP048630.1"/>
</dbReference>
<comment type="catalytic activity">
    <reaction evidence="2">
        <text>2 GTP = 3',3'-c-di-GMP + 2 diphosphate</text>
        <dbReference type="Rhea" id="RHEA:24898"/>
        <dbReference type="ChEBI" id="CHEBI:33019"/>
        <dbReference type="ChEBI" id="CHEBI:37565"/>
        <dbReference type="ChEBI" id="CHEBI:58805"/>
        <dbReference type="EC" id="2.7.7.65"/>
    </reaction>
</comment>
<dbReference type="InterPro" id="IPR000160">
    <property type="entry name" value="GGDEF_dom"/>
</dbReference>
<sequence>MPDPAALHWLSHVAVPMLAARAGTVVAMNPLAAELFGRGQDALPLELTALLGEAAHALEALLQPDTPPAPRAIALRCTLQGETRPLKVGARRVDPGQDGGDAIWALTLIPGDEAAPVPSEADQSEVPHAAGHAGTGGGGAAGNDEWVRLLPAILERLPVALLIEDENDVGVFVNDGFADIFEYRLDEIAALDDWWNKLYPDPVVREEARRDWADTLANAAAGDGTISASEFEIRSGSGTNKMVQFHSFRISGYRVHSYFDVTHRHQLAADLRILADTDALTGVLNRRSFLQHATHLIRSNLPFAALVLDIDHFKQVNDRFGHGFGDQVLVEVATRCRGALREGDVLARLGGEEFAVLLPGEDAACAAAVAERLRAVIAAAPVSGPLGSHPVSVSIGGACAWPGGVIEDLLQCADNALYEAKRSGRNCVRFDPGRGPAATPPPFPDP</sequence>
<dbReference type="PANTHER" id="PTHR45138:SF9">
    <property type="entry name" value="DIGUANYLATE CYCLASE DGCM-RELATED"/>
    <property type="match status" value="1"/>
</dbReference>
<evidence type="ECO:0000259" key="4">
    <source>
        <dbReference type="PROSITE" id="PS50887"/>
    </source>
</evidence>
<dbReference type="KEGG" id="apra:G3A50_00775"/>
<dbReference type="GO" id="GO:0052621">
    <property type="term" value="F:diguanylate cyclase activity"/>
    <property type="evidence" value="ECO:0007669"/>
    <property type="project" value="UniProtKB-EC"/>
</dbReference>
<dbReference type="PROSITE" id="PS50887">
    <property type="entry name" value="GGDEF"/>
    <property type="match status" value="1"/>
</dbReference>
<evidence type="ECO:0000256" key="1">
    <source>
        <dbReference type="ARBA" id="ARBA00012528"/>
    </source>
</evidence>
<dbReference type="NCBIfam" id="TIGR00254">
    <property type="entry name" value="GGDEF"/>
    <property type="match status" value="1"/>
</dbReference>
<dbReference type="InterPro" id="IPR029787">
    <property type="entry name" value="Nucleotide_cyclase"/>
</dbReference>
<accession>A0A6P1YGH8</accession>
<keyword evidence="6" id="KW-1185">Reference proteome</keyword>
<proteinExistence type="predicted"/>
<dbReference type="CDD" id="cd01949">
    <property type="entry name" value="GGDEF"/>
    <property type="match status" value="1"/>
</dbReference>
<dbReference type="SUPFAM" id="SSF55073">
    <property type="entry name" value="Nucleotide cyclase"/>
    <property type="match status" value="1"/>
</dbReference>
<dbReference type="InterPro" id="IPR035965">
    <property type="entry name" value="PAS-like_dom_sf"/>
</dbReference>
<evidence type="ECO:0000313" key="5">
    <source>
        <dbReference type="EMBL" id="QIB32397.1"/>
    </source>
</evidence>
<dbReference type="GO" id="GO:1902201">
    <property type="term" value="P:negative regulation of bacterial-type flagellum-dependent cell motility"/>
    <property type="evidence" value="ECO:0007669"/>
    <property type="project" value="TreeGrafter"/>
</dbReference>
<dbReference type="GO" id="GO:0005886">
    <property type="term" value="C:plasma membrane"/>
    <property type="evidence" value="ECO:0007669"/>
    <property type="project" value="TreeGrafter"/>
</dbReference>
<feature type="region of interest" description="Disordered" evidence="3">
    <location>
        <begin position="114"/>
        <end position="138"/>
    </location>
</feature>